<dbReference type="GO" id="GO:0019877">
    <property type="term" value="P:diaminopimelate biosynthetic process"/>
    <property type="evidence" value="ECO:0007669"/>
    <property type="project" value="UniProtKB-UniRule"/>
</dbReference>
<name>A0A2S4MEY7_9HYPH</name>
<feature type="binding site" evidence="15">
    <location>
        <position position="369"/>
    </location>
    <ligand>
        <name>Zn(2+)</name>
        <dbReference type="ChEBI" id="CHEBI:29105"/>
        <label>2</label>
    </ligand>
</feature>
<dbReference type="InterPro" id="IPR036264">
    <property type="entry name" value="Bact_exopeptidase_dim_dom"/>
</dbReference>
<dbReference type="EMBL" id="PQFZ01000004">
    <property type="protein sequence ID" value="POR53231.1"/>
    <property type="molecule type" value="Genomic_DNA"/>
</dbReference>
<dbReference type="InterPro" id="IPR001261">
    <property type="entry name" value="ArgE/DapE_CS"/>
</dbReference>
<dbReference type="GO" id="GO:0008777">
    <property type="term" value="F:acetylornithine deacetylase activity"/>
    <property type="evidence" value="ECO:0007669"/>
    <property type="project" value="TreeGrafter"/>
</dbReference>
<dbReference type="SUPFAM" id="SSF53187">
    <property type="entry name" value="Zn-dependent exopeptidases"/>
    <property type="match status" value="1"/>
</dbReference>
<dbReference type="Pfam" id="PF07687">
    <property type="entry name" value="M20_dimer"/>
    <property type="match status" value="1"/>
</dbReference>
<evidence type="ECO:0000256" key="8">
    <source>
        <dbReference type="ARBA" id="ARBA00022801"/>
    </source>
</evidence>
<evidence type="ECO:0000313" key="18">
    <source>
        <dbReference type="Proteomes" id="UP000236919"/>
    </source>
</evidence>
<keyword evidence="7 15" id="KW-0479">Metal-binding</keyword>
<evidence type="ECO:0000256" key="13">
    <source>
        <dbReference type="ARBA" id="ARBA00031891"/>
    </source>
</evidence>
<evidence type="ECO:0000256" key="14">
    <source>
        <dbReference type="ARBA" id="ARBA00051301"/>
    </source>
</evidence>
<evidence type="ECO:0000256" key="11">
    <source>
        <dbReference type="ARBA" id="ARBA00023154"/>
    </source>
</evidence>
<evidence type="ECO:0000256" key="4">
    <source>
        <dbReference type="ARBA" id="ARBA00011921"/>
    </source>
</evidence>
<dbReference type="GO" id="GO:0006526">
    <property type="term" value="P:L-arginine biosynthetic process"/>
    <property type="evidence" value="ECO:0007669"/>
    <property type="project" value="TreeGrafter"/>
</dbReference>
<feature type="binding site" evidence="15">
    <location>
        <position position="180"/>
    </location>
    <ligand>
        <name>Zn(2+)</name>
        <dbReference type="ChEBI" id="CHEBI:29105"/>
        <label>1</label>
    </ligand>
</feature>
<dbReference type="GO" id="GO:0050897">
    <property type="term" value="F:cobalt ion binding"/>
    <property type="evidence" value="ECO:0007669"/>
    <property type="project" value="UniProtKB-UniRule"/>
</dbReference>
<dbReference type="PANTHER" id="PTHR43808">
    <property type="entry name" value="ACETYLORNITHINE DEACETYLASE"/>
    <property type="match status" value="1"/>
</dbReference>
<comment type="catalytic activity">
    <reaction evidence="14 15">
        <text>N-succinyl-(2S,6S)-2,6-diaminopimelate + H2O = (2S,6S)-2,6-diaminopimelate + succinate</text>
        <dbReference type="Rhea" id="RHEA:22608"/>
        <dbReference type="ChEBI" id="CHEBI:15377"/>
        <dbReference type="ChEBI" id="CHEBI:30031"/>
        <dbReference type="ChEBI" id="CHEBI:57609"/>
        <dbReference type="ChEBI" id="CHEBI:58087"/>
        <dbReference type="EC" id="3.5.1.18"/>
    </reaction>
</comment>
<dbReference type="EC" id="3.5.1.18" evidence="4 15"/>
<comment type="similarity">
    <text evidence="2 15">Belongs to the peptidase M20A family. DapE subfamily.</text>
</comment>
<feature type="binding site" evidence="15">
    <location>
        <position position="117"/>
    </location>
    <ligand>
        <name>Zn(2+)</name>
        <dbReference type="ChEBI" id="CHEBI:29105"/>
        <label>1</label>
    </ligand>
</feature>
<evidence type="ECO:0000256" key="7">
    <source>
        <dbReference type="ARBA" id="ARBA00022723"/>
    </source>
</evidence>
<evidence type="ECO:0000256" key="2">
    <source>
        <dbReference type="ARBA" id="ARBA00006746"/>
    </source>
</evidence>
<dbReference type="GO" id="GO:0008270">
    <property type="term" value="F:zinc ion binding"/>
    <property type="evidence" value="ECO:0007669"/>
    <property type="project" value="UniProtKB-UniRule"/>
</dbReference>
<dbReference type="SUPFAM" id="SSF55031">
    <property type="entry name" value="Bacterial exopeptidase dimerisation domain"/>
    <property type="match status" value="1"/>
</dbReference>
<comment type="subunit">
    <text evidence="3 15">Homodimer.</text>
</comment>
<evidence type="ECO:0000256" key="6">
    <source>
        <dbReference type="ARBA" id="ARBA00022605"/>
    </source>
</evidence>
<dbReference type="PANTHER" id="PTHR43808:SF31">
    <property type="entry name" value="N-ACETYL-L-CITRULLINE DEACETYLASE"/>
    <property type="match status" value="1"/>
</dbReference>
<dbReference type="HAMAP" id="MF_01690">
    <property type="entry name" value="DapE"/>
    <property type="match status" value="1"/>
</dbReference>
<keyword evidence="6 15" id="KW-0028">Amino-acid biosynthesis</keyword>
<dbReference type="NCBIfam" id="NF009557">
    <property type="entry name" value="PRK13009.1"/>
    <property type="match status" value="1"/>
</dbReference>
<feature type="binding site" evidence="15">
    <location>
        <position position="117"/>
    </location>
    <ligand>
        <name>Zn(2+)</name>
        <dbReference type="ChEBI" id="CHEBI:29105"/>
        <label>2</label>
    </ligand>
</feature>
<comment type="function">
    <text evidence="15">Catalyzes the hydrolysis of N-succinyl-L,L-diaminopimelic acid (SDAP), forming succinate and LL-2,6-diaminopimelate (DAP), an intermediate involved in the bacterial biosynthesis of lysine and meso-diaminopimelic acid, an essential component of bacterial cell walls.</text>
</comment>
<accession>A0A2S4MEY7</accession>
<dbReference type="InterPro" id="IPR005941">
    <property type="entry name" value="DapE_proteobac"/>
</dbReference>
<dbReference type="Gene3D" id="3.40.630.10">
    <property type="entry name" value="Zn peptidases"/>
    <property type="match status" value="2"/>
</dbReference>
<evidence type="ECO:0000313" key="17">
    <source>
        <dbReference type="EMBL" id="POR53231.1"/>
    </source>
</evidence>
<dbReference type="GO" id="GO:0009089">
    <property type="term" value="P:lysine biosynthetic process via diaminopimelate"/>
    <property type="evidence" value="ECO:0007669"/>
    <property type="project" value="UniProtKB-UniRule"/>
</dbReference>
<dbReference type="InterPro" id="IPR011650">
    <property type="entry name" value="Peptidase_M20_dimer"/>
</dbReference>
<evidence type="ECO:0000256" key="10">
    <source>
        <dbReference type="ARBA" id="ARBA00022915"/>
    </source>
</evidence>
<evidence type="ECO:0000256" key="1">
    <source>
        <dbReference type="ARBA" id="ARBA00005130"/>
    </source>
</evidence>
<proteinExistence type="inferred from homology"/>
<sequence length="401" mass="42660">MDQQLDTPLLAFDPTDPVALTQALVRCPSVTPAEGGALALLATVLASAGYSVHRPVFSADGMPDIENLYARIGTEGPVLVIAGHSDVVPVGDAEAWTRDPFGGVIVDGVLYGRGACDMKGGLAAMISAALRFRRDNPQAPGSIAFLITGDEEGPAINGTIKLLAWAQSRGERFDHCLLGEPTNPASMSDMIKIGRRGSLTGKLTVNGKQGHVGYPHLADNPIRGMVRLLAALDATPLDGGTTHFDPSNLEVTTLDVGNPSSNVVPAQAKAVFNIRFNDSWTPETLAAEIERRLREAAGNLVRYELAFQPTNAVAFLTEPGPFVTMVADAVEAETGKRPALSTTGGTSDARFIKNYCPVVEYGVVGQTMHQIDERVAVADLTALERITHRLLDSYFALQHKP</sequence>
<dbReference type="Pfam" id="PF01546">
    <property type="entry name" value="Peptidase_M20"/>
    <property type="match status" value="1"/>
</dbReference>
<dbReference type="NCBIfam" id="TIGR01246">
    <property type="entry name" value="dapE_proteo"/>
    <property type="match status" value="1"/>
</dbReference>
<evidence type="ECO:0000259" key="16">
    <source>
        <dbReference type="Pfam" id="PF07687"/>
    </source>
</evidence>
<dbReference type="CDD" id="cd03891">
    <property type="entry name" value="M20_DapE_proteobac"/>
    <property type="match status" value="1"/>
</dbReference>
<keyword evidence="12 15" id="KW-0170">Cobalt</keyword>
<protein>
    <recommendedName>
        <fullName evidence="5 15">Succinyl-diaminopimelate desuccinylase</fullName>
        <shortName evidence="15">SDAP desuccinylase</shortName>
        <ecNumber evidence="4 15">3.5.1.18</ecNumber>
    </recommendedName>
    <alternativeName>
        <fullName evidence="13 15">N-succinyl-LL-2,6-diaminoheptanedioate amidohydrolase</fullName>
    </alternativeName>
</protein>
<dbReference type="OrthoDB" id="9809784at2"/>
<feature type="binding site" evidence="15">
    <location>
        <position position="84"/>
    </location>
    <ligand>
        <name>Zn(2+)</name>
        <dbReference type="ChEBI" id="CHEBI:29105"/>
        <label>1</label>
    </ligand>
</feature>
<dbReference type="Proteomes" id="UP000236919">
    <property type="component" value="Unassembled WGS sequence"/>
</dbReference>
<dbReference type="UniPathway" id="UPA00034">
    <property type="reaction ID" value="UER00021"/>
</dbReference>
<dbReference type="GO" id="GO:0009014">
    <property type="term" value="F:succinyl-diaminopimelate desuccinylase activity"/>
    <property type="evidence" value="ECO:0007669"/>
    <property type="project" value="UniProtKB-UniRule"/>
</dbReference>
<keyword evidence="9 15" id="KW-0862">Zinc</keyword>
<gene>
    <name evidence="15" type="primary">dapE</name>
    <name evidence="17" type="ORF">CYD53_104207</name>
</gene>
<dbReference type="AlphaFoldDB" id="A0A2S4MEY7"/>
<dbReference type="InterPro" id="IPR002933">
    <property type="entry name" value="Peptidase_M20"/>
</dbReference>
<evidence type="ECO:0000256" key="12">
    <source>
        <dbReference type="ARBA" id="ARBA00023285"/>
    </source>
</evidence>
<dbReference type="PROSITE" id="PS00759">
    <property type="entry name" value="ARGE_DAPE_CPG2_2"/>
    <property type="match status" value="1"/>
</dbReference>
<evidence type="ECO:0000256" key="9">
    <source>
        <dbReference type="ARBA" id="ARBA00022833"/>
    </source>
</evidence>
<feature type="binding site" evidence="15">
    <location>
        <position position="152"/>
    </location>
    <ligand>
        <name>Zn(2+)</name>
        <dbReference type="ChEBI" id="CHEBI:29105"/>
        <label>2</label>
    </ligand>
</feature>
<evidence type="ECO:0000256" key="5">
    <source>
        <dbReference type="ARBA" id="ARBA00022391"/>
    </source>
</evidence>
<comment type="cofactor">
    <cofactor evidence="15">
        <name>Zn(2+)</name>
        <dbReference type="ChEBI" id="CHEBI:29105"/>
    </cofactor>
    <cofactor evidence="15">
        <name>Co(2+)</name>
        <dbReference type="ChEBI" id="CHEBI:48828"/>
    </cofactor>
    <text evidence="15">Binds 2 Zn(2+) or Co(2+) ions per subunit.</text>
</comment>
<keyword evidence="18" id="KW-1185">Reference proteome</keyword>
<reference evidence="17 18" key="1">
    <citation type="submission" date="2018-01" db="EMBL/GenBank/DDBJ databases">
        <title>Genomic Encyclopedia of Type Strains, Phase III (KMG-III): the genomes of soil and plant-associated and newly described type strains.</title>
        <authorList>
            <person name="Whitman W."/>
        </authorList>
    </citation>
    <scope>NUCLEOTIDE SEQUENCE [LARGE SCALE GENOMIC DNA]</scope>
    <source>
        <strain evidence="17 18">1131</strain>
    </source>
</reference>
<feature type="domain" description="Peptidase M20 dimerisation" evidence="16">
    <location>
        <begin position="193"/>
        <end position="298"/>
    </location>
</feature>
<evidence type="ECO:0000256" key="3">
    <source>
        <dbReference type="ARBA" id="ARBA00011738"/>
    </source>
</evidence>
<keyword evidence="8 15" id="KW-0378">Hydrolase</keyword>
<comment type="caution">
    <text evidence="17">The sequence shown here is derived from an EMBL/GenBank/DDBJ whole genome shotgun (WGS) entry which is preliminary data.</text>
</comment>
<feature type="active site" description="Proton acceptor" evidence="15">
    <location>
        <position position="151"/>
    </location>
</feature>
<feature type="active site" evidence="15">
    <location>
        <position position="86"/>
    </location>
</feature>
<dbReference type="InterPro" id="IPR050072">
    <property type="entry name" value="Peptidase_M20A"/>
</dbReference>
<dbReference type="RefSeq" id="WP_103717743.1">
    <property type="nucleotide sequence ID" value="NZ_PQFZ01000004.1"/>
</dbReference>
<keyword evidence="10 15" id="KW-0220">Diaminopimelate biosynthesis</keyword>
<keyword evidence="11 15" id="KW-0457">Lysine biosynthesis</keyword>
<organism evidence="17 18">
    <name type="scientific">Bosea psychrotolerans</name>
    <dbReference type="NCBI Taxonomy" id="1871628"/>
    <lineage>
        <taxon>Bacteria</taxon>
        <taxon>Pseudomonadati</taxon>
        <taxon>Pseudomonadota</taxon>
        <taxon>Alphaproteobacteria</taxon>
        <taxon>Hyphomicrobiales</taxon>
        <taxon>Boseaceae</taxon>
        <taxon>Bosea</taxon>
    </lineage>
</organism>
<comment type="pathway">
    <text evidence="1 15">Amino-acid biosynthesis; L-lysine biosynthesis via DAP pathway; LL-2,6-diaminopimelate from (S)-tetrahydrodipicolinate (succinylase route): step 3/3.</text>
</comment>
<evidence type="ECO:0000256" key="15">
    <source>
        <dbReference type="HAMAP-Rule" id="MF_01690"/>
    </source>
</evidence>